<protein>
    <submittedName>
        <fullName evidence="2">Uncharacterized protein</fullName>
    </submittedName>
</protein>
<feature type="non-terminal residue" evidence="2">
    <location>
        <position position="116"/>
    </location>
</feature>
<name>A0A699U7N8_TANCI</name>
<evidence type="ECO:0000256" key="1">
    <source>
        <dbReference type="SAM" id="MobiDB-lite"/>
    </source>
</evidence>
<gene>
    <name evidence="2" type="ORF">Tci_889932</name>
</gene>
<organism evidence="2">
    <name type="scientific">Tanacetum cinerariifolium</name>
    <name type="common">Dalmatian daisy</name>
    <name type="synonym">Chrysanthemum cinerariifolium</name>
    <dbReference type="NCBI Taxonomy" id="118510"/>
    <lineage>
        <taxon>Eukaryota</taxon>
        <taxon>Viridiplantae</taxon>
        <taxon>Streptophyta</taxon>
        <taxon>Embryophyta</taxon>
        <taxon>Tracheophyta</taxon>
        <taxon>Spermatophyta</taxon>
        <taxon>Magnoliopsida</taxon>
        <taxon>eudicotyledons</taxon>
        <taxon>Gunneridae</taxon>
        <taxon>Pentapetalae</taxon>
        <taxon>asterids</taxon>
        <taxon>campanulids</taxon>
        <taxon>Asterales</taxon>
        <taxon>Asteraceae</taxon>
        <taxon>Asteroideae</taxon>
        <taxon>Anthemideae</taxon>
        <taxon>Anthemidinae</taxon>
        <taxon>Tanacetum</taxon>
    </lineage>
</organism>
<feature type="compositionally biased region" description="Polar residues" evidence="1">
    <location>
        <begin position="47"/>
        <end position="58"/>
    </location>
</feature>
<feature type="non-terminal residue" evidence="2">
    <location>
        <position position="1"/>
    </location>
</feature>
<dbReference type="EMBL" id="BKCJ011304212">
    <property type="protein sequence ID" value="GFD17963.1"/>
    <property type="molecule type" value="Genomic_DNA"/>
</dbReference>
<reference evidence="2" key="1">
    <citation type="journal article" date="2019" name="Sci. Rep.">
        <title>Draft genome of Tanacetum cinerariifolium, the natural source of mosquito coil.</title>
        <authorList>
            <person name="Yamashiro T."/>
            <person name="Shiraishi A."/>
            <person name="Satake H."/>
            <person name="Nakayama K."/>
        </authorList>
    </citation>
    <scope>NUCLEOTIDE SEQUENCE</scope>
</reference>
<comment type="caution">
    <text evidence="2">The sequence shown here is derived from an EMBL/GenBank/DDBJ whole genome shotgun (WGS) entry which is preliminary data.</text>
</comment>
<evidence type="ECO:0000313" key="2">
    <source>
        <dbReference type="EMBL" id="GFD17963.1"/>
    </source>
</evidence>
<proteinExistence type="predicted"/>
<feature type="compositionally biased region" description="Basic and acidic residues" evidence="1">
    <location>
        <begin position="64"/>
        <end position="73"/>
    </location>
</feature>
<feature type="region of interest" description="Disordered" evidence="1">
    <location>
        <begin position="47"/>
        <end position="74"/>
    </location>
</feature>
<accession>A0A699U7N8</accession>
<dbReference type="AlphaFoldDB" id="A0A699U7N8"/>
<sequence length="116" mass="13374">NIFNSGSYKDKVGMKIPDWMITEAMQTEHYRMYAEVFGIDVPLIQSQPTEFTQGTHRTPSAPRLEPKSDKESPEVEFTDVVIPVNVYDKEEEEGEITDEVYELKRMEKGKNVEGSR</sequence>